<reference evidence="8" key="1">
    <citation type="submission" date="2011-07" db="EMBL/GenBank/DDBJ databases">
        <authorList>
            <consortium name="Caenorhabditis brenneri Sequencing and Analysis Consortium"/>
            <person name="Wilson R.K."/>
        </authorList>
    </citation>
    <scope>NUCLEOTIDE SEQUENCE [LARGE SCALE GENOMIC DNA]</scope>
    <source>
        <strain evidence="8">PB2801</strain>
    </source>
</reference>
<keyword evidence="4 6" id="KW-1133">Transmembrane helix</keyword>
<dbReference type="FunCoup" id="G0N9F6">
    <property type="interactions" value="14"/>
</dbReference>
<dbReference type="PANTHER" id="PTHR22945">
    <property type="entry name" value="SERPENTINE RECEPTOR, CLASS D DELTA"/>
    <property type="match status" value="1"/>
</dbReference>
<dbReference type="Gene3D" id="1.20.1070.10">
    <property type="entry name" value="Rhodopsin 7-helix transmembrane proteins"/>
    <property type="match status" value="1"/>
</dbReference>
<evidence type="ECO:0000256" key="6">
    <source>
        <dbReference type="SAM" id="Phobius"/>
    </source>
</evidence>
<evidence type="ECO:0000256" key="3">
    <source>
        <dbReference type="ARBA" id="ARBA00022692"/>
    </source>
</evidence>
<dbReference type="PANTHER" id="PTHR22945:SF28">
    <property type="entry name" value="SERPENTINE RECEPTOR CLASS DELTA-55"/>
    <property type="match status" value="1"/>
</dbReference>
<dbReference type="OMA" id="IIFRFRV"/>
<evidence type="ECO:0000256" key="2">
    <source>
        <dbReference type="ARBA" id="ARBA00009166"/>
    </source>
</evidence>
<dbReference type="AlphaFoldDB" id="G0N9F6"/>
<name>G0N9F6_CAEBE</name>
<dbReference type="OrthoDB" id="5785156at2759"/>
<feature type="transmembrane region" description="Helical" evidence="6">
    <location>
        <begin position="196"/>
        <end position="222"/>
    </location>
</feature>
<sequence length="339" mass="38658">MFLSFLFPSNSNFYVPYVDVYFKIYFFGGLIFQVVLLVLILTKSPNVLYNLKFFLINTCILQMILISLAFFIQHRSLPNSKSFAVLPYGPCQYFGPNVCFTAYHLFLGVALCVGLGISNTIMFRFRVLRKGRVSQKRIIIMISLTYIPSLATIILPFTAPWKFAEVRAVTYFEHPTYELSIYEPIVGFSNIESFQFLAATCLLSIGAYAIPSVSIFLTKRVVSLINDNRAMSQKTKKQSKTLAYGLGFQTCLPVFCYIPIPTFYIYSQIWNIEMLATEHLLGIVLCFPSFVDPFISFYFIVPYRQAILKVLKCQRTKPLTTVVGVHQLSKQNASIIDSN</sequence>
<comment type="similarity">
    <text evidence="2">Belongs to the nematode receptor-like protein srd family.</text>
</comment>
<dbReference type="STRING" id="135651.G0N9F6"/>
<evidence type="ECO:0000256" key="4">
    <source>
        <dbReference type="ARBA" id="ARBA00022989"/>
    </source>
</evidence>
<proteinExistence type="inferred from homology"/>
<feature type="transmembrane region" description="Helical" evidence="6">
    <location>
        <begin position="138"/>
        <end position="159"/>
    </location>
</feature>
<organism evidence="8">
    <name type="scientific">Caenorhabditis brenneri</name>
    <name type="common">Nematode worm</name>
    <dbReference type="NCBI Taxonomy" id="135651"/>
    <lineage>
        <taxon>Eukaryota</taxon>
        <taxon>Metazoa</taxon>
        <taxon>Ecdysozoa</taxon>
        <taxon>Nematoda</taxon>
        <taxon>Chromadorea</taxon>
        <taxon>Rhabditida</taxon>
        <taxon>Rhabditina</taxon>
        <taxon>Rhabditomorpha</taxon>
        <taxon>Rhabditoidea</taxon>
        <taxon>Rhabditidae</taxon>
        <taxon>Peloderinae</taxon>
        <taxon>Caenorhabditis</taxon>
    </lineage>
</organism>
<keyword evidence="8" id="KW-1185">Reference proteome</keyword>
<keyword evidence="5 6" id="KW-0472">Membrane</keyword>
<keyword evidence="3 6" id="KW-0812">Transmembrane</keyword>
<dbReference type="HOGENOM" id="CLU_057924_2_1_1"/>
<dbReference type="Proteomes" id="UP000008068">
    <property type="component" value="Unassembled WGS sequence"/>
</dbReference>
<feature type="transmembrane region" description="Helical" evidence="6">
    <location>
        <begin position="93"/>
        <end position="117"/>
    </location>
</feature>
<dbReference type="SUPFAM" id="SSF81321">
    <property type="entry name" value="Family A G protein-coupled receptor-like"/>
    <property type="match status" value="1"/>
</dbReference>
<comment type="subcellular location">
    <subcellularLocation>
        <location evidence="1">Membrane</location>
        <topology evidence="1">Multi-pass membrane protein</topology>
    </subcellularLocation>
</comment>
<accession>G0N9F6</accession>
<dbReference type="Pfam" id="PF10317">
    <property type="entry name" value="7TM_GPCR_Srd"/>
    <property type="match status" value="1"/>
</dbReference>
<evidence type="ECO:0000313" key="8">
    <source>
        <dbReference type="Proteomes" id="UP000008068"/>
    </source>
</evidence>
<feature type="transmembrane region" description="Helical" evidence="6">
    <location>
        <begin position="20"/>
        <end position="41"/>
    </location>
</feature>
<dbReference type="GO" id="GO:0016020">
    <property type="term" value="C:membrane"/>
    <property type="evidence" value="ECO:0007669"/>
    <property type="project" value="UniProtKB-SubCell"/>
</dbReference>
<dbReference type="eggNOG" id="ENOG502TFI0">
    <property type="taxonomic scope" value="Eukaryota"/>
</dbReference>
<evidence type="ECO:0000256" key="1">
    <source>
        <dbReference type="ARBA" id="ARBA00004141"/>
    </source>
</evidence>
<feature type="transmembrane region" description="Helical" evidence="6">
    <location>
        <begin position="280"/>
        <end position="301"/>
    </location>
</feature>
<dbReference type="InParanoid" id="G0N9F6"/>
<feature type="transmembrane region" description="Helical" evidence="6">
    <location>
        <begin position="242"/>
        <end position="260"/>
    </location>
</feature>
<evidence type="ECO:0000313" key="7">
    <source>
        <dbReference type="EMBL" id="EGT55742.1"/>
    </source>
</evidence>
<gene>
    <name evidence="7" type="primary">Cbn-srd-55</name>
    <name evidence="7" type="ORF">CAEBREN_17092</name>
</gene>
<evidence type="ECO:0000256" key="5">
    <source>
        <dbReference type="ARBA" id="ARBA00023136"/>
    </source>
</evidence>
<feature type="transmembrane region" description="Helical" evidence="6">
    <location>
        <begin position="53"/>
        <end position="73"/>
    </location>
</feature>
<dbReference type="InterPro" id="IPR050920">
    <property type="entry name" value="Nematode_rcpt-like_delta"/>
</dbReference>
<dbReference type="InterPro" id="IPR019421">
    <property type="entry name" value="7TM_GPCR_serpentine_rcpt_Srd"/>
</dbReference>
<dbReference type="EMBL" id="GL379852">
    <property type="protein sequence ID" value="EGT55742.1"/>
    <property type="molecule type" value="Genomic_DNA"/>
</dbReference>
<protein>
    <submittedName>
        <fullName evidence="7">CBN-SRD-55 protein</fullName>
    </submittedName>
</protein>